<dbReference type="Pfam" id="PF02881">
    <property type="entry name" value="SRP54_N"/>
    <property type="match status" value="1"/>
</dbReference>
<dbReference type="SUPFAM" id="SSF47364">
    <property type="entry name" value="Domain of the SRP/SRP receptor G-proteins"/>
    <property type="match status" value="1"/>
</dbReference>
<dbReference type="FunFam" id="3.40.50.300:FF:000053">
    <property type="entry name" value="Signal recognition particle receptor FtsY"/>
    <property type="match status" value="1"/>
</dbReference>
<evidence type="ECO:0000256" key="8">
    <source>
        <dbReference type="ARBA" id="ARBA00048027"/>
    </source>
</evidence>
<dbReference type="InterPro" id="IPR004390">
    <property type="entry name" value="SR_rcpt_FtsY"/>
</dbReference>
<evidence type="ECO:0000313" key="14">
    <source>
        <dbReference type="Proteomes" id="UP000032360"/>
    </source>
</evidence>
<dbReference type="Gene3D" id="3.40.50.300">
    <property type="entry name" value="P-loop containing nucleotide triphosphate hydrolases"/>
    <property type="match status" value="1"/>
</dbReference>
<keyword evidence="6 9" id="KW-0472">Membrane</keyword>
<dbReference type="GO" id="GO:0005737">
    <property type="term" value="C:cytoplasm"/>
    <property type="evidence" value="ECO:0007669"/>
    <property type="project" value="UniProtKB-SubCell"/>
</dbReference>
<comment type="function">
    <text evidence="9">Involved in targeting and insertion of nascent membrane proteins into the cytoplasmic membrane. Acts as a receptor for the complex formed by the signal recognition particle (SRP) and the ribosome-nascent chain (RNC).</text>
</comment>
<feature type="binding site" evidence="9">
    <location>
        <begin position="310"/>
        <end position="314"/>
    </location>
    <ligand>
        <name>GTP</name>
        <dbReference type="ChEBI" id="CHEBI:37565"/>
    </ligand>
</feature>
<feature type="compositionally biased region" description="Basic and acidic residues" evidence="10">
    <location>
        <begin position="105"/>
        <end position="121"/>
    </location>
</feature>
<keyword evidence="3 9" id="KW-0547">Nucleotide-binding</keyword>
<evidence type="ECO:0000256" key="2">
    <source>
        <dbReference type="ARBA" id="ARBA00022490"/>
    </source>
</evidence>
<accession>A0A0D8HG77</accession>
<dbReference type="Gene3D" id="1.20.120.140">
    <property type="entry name" value="Signal recognition particle SRP54, nucleotide-binding domain"/>
    <property type="match status" value="1"/>
</dbReference>
<name>A0A0D8HG77_9ACTN</name>
<comment type="similarity">
    <text evidence="9">Belongs to the GTP-binding SRP family. FtsY subfamily.</text>
</comment>
<comment type="caution">
    <text evidence="13">The sequence shown here is derived from an EMBL/GenBank/DDBJ whole genome shotgun (WGS) entry which is preliminary data.</text>
</comment>
<evidence type="ECO:0000256" key="10">
    <source>
        <dbReference type="SAM" id="MobiDB-lite"/>
    </source>
</evidence>
<evidence type="ECO:0000313" key="13">
    <source>
        <dbReference type="EMBL" id="KJF16071.1"/>
    </source>
</evidence>
<sequence>MQTVITLMIVAVVIVGILLYLGPMKARRGGTISKGASNPQLKKGATAPKGPSTTKNRQDVKTSSKTPSKPASKTPPSTPSKSSPKPPAKATEVRVNPDLATTDLKGSRTERPEAPSKDTPPKPHATPSLGDALGRSRETFGGRIAGLFRRGSLDDSFWDDLQDALILSDVGFETTTKILEGAQAKAKVSKAKSPTEAVEIVRSSMLEILSKADRALKVDGDKPIVWLFVGVNGVGKTTTIGKVAAMLGDRKLLLAAADTFRAAAADQLSLWGERANVQVISGAPGADPSSVLFDAIASAKARDFDIVLGDTAGRLQNKTNLIEELKKIYRTVEKAQGNLGEVLLVLDATTGQNGLSQAKVFSEAVGVTGVVLTKLDGSAKGGIAFAIEDIFQIPVKLVGVGESISDLIPFDPEAYVASLIERS</sequence>
<keyword evidence="4 9" id="KW-0378">Hydrolase</keyword>
<keyword evidence="7 9" id="KW-0675">Receptor</keyword>
<keyword evidence="2 9" id="KW-0963">Cytoplasm</keyword>
<dbReference type="InterPro" id="IPR042101">
    <property type="entry name" value="SRP54_N_sf"/>
</dbReference>
<dbReference type="PATRIC" id="fig|1280514.3.peg.4112"/>
<dbReference type="GO" id="GO:0005047">
    <property type="term" value="F:signal recognition particle binding"/>
    <property type="evidence" value="ECO:0007669"/>
    <property type="project" value="TreeGrafter"/>
</dbReference>
<evidence type="ECO:0000256" key="11">
    <source>
        <dbReference type="SAM" id="Phobius"/>
    </source>
</evidence>
<organism evidence="13 14">
    <name type="scientific">Acidithrix ferrooxidans</name>
    <dbReference type="NCBI Taxonomy" id="1280514"/>
    <lineage>
        <taxon>Bacteria</taxon>
        <taxon>Bacillati</taxon>
        <taxon>Actinomycetota</taxon>
        <taxon>Acidimicrobiia</taxon>
        <taxon>Acidimicrobiales</taxon>
        <taxon>Acidimicrobiaceae</taxon>
        <taxon>Acidithrix</taxon>
    </lineage>
</organism>
<dbReference type="EC" id="3.6.5.4" evidence="9"/>
<dbReference type="GO" id="GO:0003924">
    <property type="term" value="F:GTPase activity"/>
    <property type="evidence" value="ECO:0007669"/>
    <property type="project" value="UniProtKB-UniRule"/>
</dbReference>
<dbReference type="PANTHER" id="PTHR43134">
    <property type="entry name" value="SIGNAL RECOGNITION PARTICLE RECEPTOR SUBUNIT ALPHA"/>
    <property type="match status" value="1"/>
</dbReference>
<keyword evidence="11" id="KW-0812">Transmembrane</keyword>
<dbReference type="GO" id="GO:0005886">
    <property type="term" value="C:plasma membrane"/>
    <property type="evidence" value="ECO:0007669"/>
    <property type="project" value="UniProtKB-SubCell"/>
</dbReference>
<dbReference type="PROSITE" id="PS00300">
    <property type="entry name" value="SRP54"/>
    <property type="match status" value="1"/>
</dbReference>
<keyword evidence="14" id="KW-1185">Reference proteome</keyword>
<keyword evidence="1 9" id="KW-1003">Cell membrane</keyword>
<dbReference type="InterPro" id="IPR013822">
    <property type="entry name" value="Signal_recog_particl_SRP54_hlx"/>
</dbReference>
<dbReference type="Pfam" id="PF00448">
    <property type="entry name" value="SRP54"/>
    <property type="match status" value="1"/>
</dbReference>
<dbReference type="SMART" id="SM00382">
    <property type="entry name" value="AAA"/>
    <property type="match status" value="1"/>
</dbReference>
<keyword evidence="11" id="KW-1133">Transmembrane helix</keyword>
<feature type="domain" description="SRP54-type proteins GTP-binding" evidence="12">
    <location>
        <begin position="394"/>
        <end position="407"/>
    </location>
</feature>
<feature type="region of interest" description="Disordered" evidence="10">
    <location>
        <begin position="31"/>
        <end position="136"/>
    </location>
</feature>
<comment type="subcellular location">
    <subcellularLocation>
        <location evidence="9">Cell membrane</location>
        <topology evidence="9">Peripheral membrane protein</topology>
        <orientation evidence="9">Cytoplasmic side</orientation>
    </subcellularLocation>
    <subcellularLocation>
        <location evidence="9">Cytoplasm</location>
    </subcellularLocation>
</comment>
<dbReference type="Proteomes" id="UP000032360">
    <property type="component" value="Unassembled WGS sequence"/>
</dbReference>
<evidence type="ECO:0000256" key="1">
    <source>
        <dbReference type="ARBA" id="ARBA00022475"/>
    </source>
</evidence>
<dbReference type="GO" id="GO:0005525">
    <property type="term" value="F:GTP binding"/>
    <property type="evidence" value="ECO:0007669"/>
    <property type="project" value="UniProtKB-UniRule"/>
</dbReference>
<proteinExistence type="inferred from homology"/>
<feature type="compositionally biased region" description="Low complexity" evidence="10">
    <location>
        <begin position="63"/>
        <end position="83"/>
    </location>
</feature>
<evidence type="ECO:0000256" key="3">
    <source>
        <dbReference type="ARBA" id="ARBA00022741"/>
    </source>
</evidence>
<dbReference type="InterPro" id="IPR036225">
    <property type="entry name" value="SRP/SRP_N"/>
</dbReference>
<dbReference type="HAMAP" id="MF_00920">
    <property type="entry name" value="FtsY"/>
    <property type="match status" value="1"/>
</dbReference>
<comment type="subunit">
    <text evidence="9">Part of the signal recognition particle protein translocation system, which is composed of SRP and FtsY.</text>
</comment>
<evidence type="ECO:0000256" key="7">
    <source>
        <dbReference type="ARBA" id="ARBA00023170"/>
    </source>
</evidence>
<gene>
    <name evidence="9 13" type="primary">ftsY</name>
    <name evidence="13" type="ORF">AXFE_30920</name>
</gene>
<evidence type="ECO:0000256" key="6">
    <source>
        <dbReference type="ARBA" id="ARBA00023136"/>
    </source>
</evidence>
<dbReference type="NCBIfam" id="TIGR00064">
    <property type="entry name" value="ftsY"/>
    <property type="match status" value="1"/>
</dbReference>
<dbReference type="InterPro" id="IPR000897">
    <property type="entry name" value="SRP54_GTPase_dom"/>
</dbReference>
<dbReference type="SUPFAM" id="SSF52540">
    <property type="entry name" value="P-loop containing nucleoside triphosphate hydrolases"/>
    <property type="match status" value="1"/>
</dbReference>
<evidence type="ECO:0000256" key="9">
    <source>
        <dbReference type="HAMAP-Rule" id="MF_00920"/>
    </source>
</evidence>
<keyword evidence="5 9" id="KW-0342">GTP-binding</keyword>
<dbReference type="InterPro" id="IPR003593">
    <property type="entry name" value="AAA+_ATPase"/>
</dbReference>
<dbReference type="SMART" id="SM00962">
    <property type="entry name" value="SRP54"/>
    <property type="match status" value="1"/>
</dbReference>
<evidence type="ECO:0000259" key="12">
    <source>
        <dbReference type="PROSITE" id="PS00300"/>
    </source>
</evidence>
<dbReference type="PANTHER" id="PTHR43134:SF1">
    <property type="entry name" value="SIGNAL RECOGNITION PARTICLE RECEPTOR SUBUNIT ALPHA"/>
    <property type="match status" value="1"/>
</dbReference>
<evidence type="ECO:0000256" key="5">
    <source>
        <dbReference type="ARBA" id="ARBA00023134"/>
    </source>
</evidence>
<dbReference type="SMART" id="SM00963">
    <property type="entry name" value="SRP54_N"/>
    <property type="match status" value="1"/>
</dbReference>
<dbReference type="InterPro" id="IPR027417">
    <property type="entry name" value="P-loop_NTPase"/>
</dbReference>
<dbReference type="STRING" id="1280514.AXFE_30920"/>
<comment type="catalytic activity">
    <reaction evidence="8 9">
        <text>GTP + H2O = GDP + phosphate + H(+)</text>
        <dbReference type="Rhea" id="RHEA:19669"/>
        <dbReference type="ChEBI" id="CHEBI:15377"/>
        <dbReference type="ChEBI" id="CHEBI:15378"/>
        <dbReference type="ChEBI" id="CHEBI:37565"/>
        <dbReference type="ChEBI" id="CHEBI:43474"/>
        <dbReference type="ChEBI" id="CHEBI:58189"/>
        <dbReference type="EC" id="3.6.5.4"/>
    </reaction>
</comment>
<evidence type="ECO:0000256" key="4">
    <source>
        <dbReference type="ARBA" id="ARBA00022801"/>
    </source>
</evidence>
<dbReference type="AlphaFoldDB" id="A0A0D8HG77"/>
<dbReference type="RefSeq" id="WP_200891304.1">
    <property type="nucleotide sequence ID" value="NZ_JXYS01000101.1"/>
</dbReference>
<feature type="binding site" evidence="9">
    <location>
        <begin position="230"/>
        <end position="237"/>
    </location>
    <ligand>
        <name>GTP</name>
        <dbReference type="ChEBI" id="CHEBI:37565"/>
    </ligand>
</feature>
<feature type="binding site" evidence="9">
    <location>
        <begin position="373"/>
        <end position="376"/>
    </location>
    <ligand>
        <name>GTP</name>
        <dbReference type="ChEBI" id="CHEBI:37565"/>
    </ligand>
</feature>
<feature type="transmembrane region" description="Helical" evidence="11">
    <location>
        <begin position="6"/>
        <end position="24"/>
    </location>
</feature>
<dbReference type="GO" id="GO:0006614">
    <property type="term" value="P:SRP-dependent cotranslational protein targeting to membrane"/>
    <property type="evidence" value="ECO:0007669"/>
    <property type="project" value="InterPro"/>
</dbReference>
<dbReference type="EMBL" id="JXYS01000101">
    <property type="protein sequence ID" value="KJF16071.1"/>
    <property type="molecule type" value="Genomic_DNA"/>
</dbReference>
<reference evidence="13 14" key="1">
    <citation type="submission" date="2015-01" db="EMBL/GenBank/DDBJ databases">
        <title>Draft genome of the acidophilic iron oxidizer Acidithrix ferrooxidans strain Py-F3.</title>
        <authorList>
            <person name="Poehlein A."/>
            <person name="Eisen S."/>
            <person name="Schloemann M."/>
            <person name="Johnson B.D."/>
            <person name="Daniel R."/>
            <person name="Muehling M."/>
        </authorList>
    </citation>
    <scope>NUCLEOTIDE SEQUENCE [LARGE SCALE GENOMIC DNA]</scope>
    <source>
        <strain evidence="13 14">Py-F3</strain>
    </source>
</reference>
<protein>
    <recommendedName>
        <fullName evidence="9">Signal recognition particle receptor FtsY</fullName>
        <shortName evidence="9">SRP receptor</shortName>
        <ecNumber evidence="9">3.6.5.4</ecNumber>
    </recommendedName>
</protein>